<evidence type="ECO:0000256" key="1">
    <source>
        <dbReference type="ARBA" id="ARBA00004370"/>
    </source>
</evidence>
<feature type="compositionally biased region" description="Basic and acidic residues" evidence="5">
    <location>
        <begin position="797"/>
        <end position="807"/>
    </location>
</feature>
<name>A0AAW0ARJ9_9AGAR</name>
<keyword evidence="3" id="KW-1133">Transmembrane helix</keyword>
<feature type="region of interest" description="Disordered" evidence="5">
    <location>
        <begin position="221"/>
        <end position="338"/>
    </location>
</feature>
<evidence type="ECO:0000256" key="2">
    <source>
        <dbReference type="ARBA" id="ARBA00022692"/>
    </source>
</evidence>
<feature type="compositionally biased region" description="Basic residues" evidence="5">
    <location>
        <begin position="672"/>
        <end position="685"/>
    </location>
</feature>
<dbReference type="PANTHER" id="PTHR12953">
    <property type="entry name" value="MEMBRANE PROTEIN CH1 RELATED"/>
    <property type="match status" value="1"/>
</dbReference>
<dbReference type="GO" id="GO:0016020">
    <property type="term" value="C:membrane"/>
    <property type="evidence" value="ECO:0007669"/>
    <property type="project" value="UniProtKB-SubCell"/>
</dbReference>
<protein>
    <submittedName>
        <fullName evidence="6">Uncharacterized protein</fullName>
    </submittedName>
</protein>
<feature type="compositionally biased region" description="Acidic residues" evidence="5">
    <location>
        <begin position="278"/>
        <end position="299"/>
    </location>
</feature>
<comment type="subcellular location">
    <subcellularLocation>
        <location evidence="1">Membrane</location>
    </subcellularLocation>
</comment>
<evidence type="ECO:0000313" key="7">
    <source>
        <dbReference type="Proteomes" id="UP001362999"/>
    </source>
</evidence>
<feature type="compositionally biased region" description="Basic and acidic residues" evidence="5">
    <location>
        <begin position="260"/>
        <end position="277"/>
    </location>
</feature>
<feature type="region of interest" description="Disordered" evidence="5">
    <location>
        <begin position="62"/>
        <end position="108"/>
    </location>
</feature>
<sequence length="906" mass="98802">MSQDHQSCTPTFHPSPGHDDVRLCSHSAGQFFYVVGVGFTPGIYTDDFHPCRLPSPIWFTPRDNNVEDSPTQSSATGATVAPTHSASKSAAANATDPAATDPAAPPTTNLWSVRRAQYHAKLQAQAATSSPIPPVVPWAKLTTASLPQVPLSEAAALITVKVLVNTIIANRAARDAHRAGTASPAHGAVKAVQAKPVPAVSSRAASVEEVEDEYDIEWKKRTGEGKKAEGTEKRAGSAPAPPTSEGHRRSESMVEDEDEVARRKQRAEGKKKAKQVEEKDEEEEDEDSDSDSEDEEEGDADKPPRRVPGNTHRARNPDMPTQPASTRAKKTGPKADAEVNTAGLKGASKKAALARLAERTDVWFEEQFEKDAAAIAEECGVSVKDARTYMLQHLRHKGKGEKRGYNAANAKYWDWCERWKKDHPKKKKPSMKRNKRLMKKEGKEWTEEMLEDLKVRFLAARARKIVGTRGMNMAAAADAGHVANAVQSELKLLEKRSGSQSFFMVVGGDIDDTAGFHTGGTDSAEEFLVAKYQTDGIRFAKKINAFCCNESGDGAGDAPPGKSDPCRAEVVQMILEKLRAATGNPGQTMHYKAFKQAITVKYGVDVVGWPEGVPFDSLSNGSKGMADDGRKLWNALKDGTLQFVKLGDKAWDKVKKEVAEEVKQKKEERKEEKKRKQKKAAKKSKKVDSDEEEEAQETEEETADEEEVQKKKSKKPKRKVVEVEEEEEEEHPRKKQKAATKSSAASATAATTSKSSAAKSKAATPATDSAAAAPATKKRKAADHEGSAAPSKKAKKAKEVEAGEPFRKARKGKAKEKSKPTVDDDSDNPEEELPRLDLAEVLKLKPMERSKHYRRAAEEEKAKAQAEAGSSKRRAQPKAVVKSKPRTLTEVAQHGEASYSEGDSSS</sequence>
<evidence type="ECO:0000256" key="5">
    <source>
        <dbReference type="SAM" id="MobiDB-lite"/>
    </source>
</evidence>
<keyword evidence="7" id="KW-1185">Reference proteome</keyword>
<keyword evidence="2" id="KW-0812">Transmembrane</keyword>
<proteinExistence type="predicted"/>
<evidence type="ECO:0000256" key="3">
    <source>
        <dbReference type="ARBA" id="ARBA00022989"/>
    </source>
</evidence>
<dbReference type="AlphaFoldDB" id="A0AAW0ARJ9"/>
<comment type="caution">
    <text evidence="6">The sequence shown here is derived from an EMBL/GenBank/DDBJ whole genome shotgun (WGS) entry which is preliminary data.</text>
</comment>
<dbReference type="Proteomes" id="UP001362999">
    <property type="component" value="Unassembled WGS sequence"/>
</dbReference>
<evidence type="ECO:0000256" key="4">
    <source>
        <dbReference type="ARBA" id="ARBA00023136"/>
    </source>
</evidence>
<dbReference type="EMBL" id="JAWWNJ010000055">
    <property type="protein sequence ID" value="KAK7015059.1"/>
    <property type="molecule type" value="Genomic_DNA"/>
</dbReference>
<organism evidence="6 7">
    <name type="scientific">Favolaschia claudopus</name>
    <dbReference type="NCBI Taxonomy" id="2862362"/>
    <lineage>
        <taxon>Eukaryota</taxon>
        <taxon>Fungi</taxon>
        <taxon>Dikarya</taxon>
        <taxon>Basidiomycota</taxon>
        <taxon>Agaricomycotina</taxon>
        <taxon>Agaricomycetes</taxon>
        <taxon>Agaricomycetidae</taxon>
        <taxon>Agaricales</taxon>
        <taxon>Marasmiineae</taxon>
        <taxon>Mycenaceae</taxon>
        <taxon>Favolaschia</taxon>
    </lineage>
</organism>
<feature type="compositionally biased region" description="Low complexity" evidence="5">
    <location>
        <begin position="90"/>
        <end position="108"/>
    </location>
</feature>
<keyword evidence="4" id="KW-0472">Membrane</keyword>
<feature type="compositionally biased region" description="Basic and acidic residues" evidence="5">
    <location>
        <begin position="832"/>
        <end position="864"/>
    </location>
</feature>
<feature type="region of interest" description="Disordered" evidence="5">
    <location>
        <begin position="662"/>
        <end position="906"/>
    </location>
</feature>
<dbReference type="GO" id="GO:0034975">
    <property type="term" value="P:protein folding in endoplasmic reticulum"/>
    <property type="evidence" value="ECO:0007669"/>
    <property type="project" value="TreeGrafter"/>
</dbReference>
<feature type="compositionally biased region" description="Basic and acidic residues" evidence="5">
    <location>
        <begin position="221"/>
        <end position="235"/>
    </location>
</feature>
<feature type="compositionally biased region" description="Basic and acidic residues" evidence="5">
    <location>
        <begin position="662"/>
        <end position="671"/>
    </location>
</feature>
<feature type="compositionally biased region" description="Acidic residues" evidence="5">
    <location>
        <begin position="689"/>
        <end position="707"/>
    </location>
</feature>
<reference evidence="6 7" key="1">
    <citation type="journal article" date="2024" name="J Genomics">
        <title>Draft genome sequencing and assembly of Favolaschia claudopus CIRM-BRFM 2984 isolated from oak limbs.</title>
        <authorList>
            <person name="Navarro D."/>
            <person name="Drula E."/>
            <person name="Chaduli D."/>
            <person name="Cazenave R."/>
            <person name="Ahrendt S."/>
            <person name="Wang J."/>
            <person name="Lipzen A."/>
            <person name="Daum C."/>
            <person name="Barry K."/>
            <person name="Grigoriev I.V."/>
            <person name="Favel A."/>
            <person name="Rosso M.N."/>
            <person name="Martin F."/>
        </authorList>
    </citation>
    <scope>NUCLEOTIDE SEQUENCE [LARGE SCALE GENOMIC DNA]</scope>
    <source>
        <strain evidence="6 7">CIRM-BRFM 2984</strain>
    </source>
</reference>
<feature type="compositionally biased region" description="Polar residues" evidence="5">
    <location>
        <begin position="67"/>
        <end position="88"/>
    </location>
</feature>
<dbReference type="GO" id="GO:0005737">
    <property type="term" value="C:cytoplasm"/>
    <property type="evidence" value="ECO:0007669"/>
    <property type="project" value="TreeGrafter"/>
</dbReference>
<accession>A0AAW0ARJ9</accession>
<dbReference type="InterPro" id="IPR045120">
    <property type="entry name" value="Suco/Slp1-like"/>
</dbReference>
<gene>
    <name evidence="6" type="ORF">R3P38DRAFT_3205090</name>
</gene>
<evidence type="ECO:0000313" key="6">
    <source>
        <dbReference type="EMBL" id="KAK7015059.1"/>
    </source>
</evidence>
<feature type="compositionally biased region" description="Basic residues" evidence="5">
    <location>
        <begin position="871"/>
        <end position="885"/>
    </location>
</feature>
<dbReference type="PANTHER" id="PTHR12953:SF0">
    <property type="entry name" value="SUN DOMAIN-CONTAINING OSSIFICATION FACTOR"/>
    <property type="match status" value="1"/>
</dbReference>
<feature type="compositionally biased region" description="Low complexity" evidence="5">
    <location>
        <begin position="739"/>
        <end position="775"/>
    </location>
</feature>